<sequence>MRRTTKRAAFAALLMAGLMLVGAACSSSSDKSGGSSNGSESSSATTAKPEGGDSGACVDLFNKTEELSANLESSVSSPASTSSVDLSSMVSSLDSFTSTVPSAIREDWKSLVSGLKGYADAMKGVDMNNLTDPATQEKLTKAAASMDDAKFQTASDNIEAWVTTNCPSYANK</sequence>
<gene>
    <name evidence="2" type="ORF">UFOPK2350_01533</name>
</gene>
<feature type="compositionally biased region" description="Low complexity" evidence="1">
    <location>
        <begin position="26"/>
        <end position="43"/>
    </location>
</feature>
<dbReference type="EMBL" id="CAEZXE010000165">
    <property type="protein sequence ID" value="CAB4690023.1"/>
    <property type="molecule type" value="Genomic_DNA"/>
</dbReference>
<protein>
    <submittedName>
        <fullName evidence="2">Unannotated protein</fullName>
    </submittedName>
</protein>
<accession>A0A6J6P0D2</accession>
<proteinExistence type="predicted"/>
<dbReference type="AlphaFoldDB" id="A0A6J6P0D2"/>
<feature type="region of interest" description="Disordered" evidence="1">
    <location>
        <begin position="26"/>
        <end position="58"/>
    </location>
</feature>
<reference evidence="2" key="1">
    <citation type="submission" date="2020-05" db="EMBL/GenBank/DDBJ databases">
        <authorList>
            <person name="Chiriac C."/>
            <person name="Salcher M."/>
            <person name="Ghai R."/>
            <person name="Kavagutti S V."/>
        </authorList>
    </citation>
    <scope>NUCLEOTIDE SEQUENCE</scope>
</reference>
<name>A0A6J6P0D2_9ZZZZ</name>
<dbReference type="PROSITE" id="PS51257">
    <property type="entry name" value="PROKAR_LIPOPROTEIN"/>
    <property type="match status" value="1"/>
</dbReference>
<evidence type="ECO:0000256" key="1">
    <source>
        <dbReference type="SAM" id="MobiDB-lite"/>
    </source>
</evidence>
<evidence type="ECO:0000313" key="2">
    <source>
        <dbReference type="EMBL" id="CAB4690023.1"/>
    </source>
</evidence>
<organism evidence="2">
    <name type="scientific">freshwater metagenome</name>
    <dbReference type="NCBI Taxonomy" id="449393"/>
    <lineage>
        <taxon>unclassified sequences</taxon>
        <taxon>metagenomes</taxon>
        <taxon>ecological metagenomes</taxon>
    </lineage>
</organism>